<dbReference type="InterPro" id="IPR000182">
    <property type="entry name" value="GNAT_dom"/>
</dbReference>
<dbReference type="OrthoDB" id="9087497at2"/>
<keyword evidence="9" id="KW-1185">Reference proteome</keyword>
<evidence type="ECO:0000256" key="3">
    <source>
        <dbReference type="ARBA" id="ARBA00020586"/>
    </source>
</evidence>
<evidence type="ECO:0000256" key="4">
    <source>
        <dbReference type="ARBA" id="ARBA00023251"/>
    </source>
</evidence>
<evidence type="ECO:0000259" key="7">
    <source>
        <dbReference type="PROSITE" id="PS51186"/>
    </source>
</evidence>
<dbReference type="GO" id="GO:0016410">
    <property type="term" value="F:N-acyltransferase activity"/>
    <property type="evidence" value="ECO:0007669"/>
    <property type="project" value="TreeGrafter"/>
</dbReference>
<evidence type="ECO:0000256" key="2">
    <source>
        <dbReference type="ARBA" id="ARBA00005102"/>
    </source>
</evidence>
<comment type="pathway">
    <text evidence="2">Siderophore biosynthesis; mycobactin biosynthesis.</text>
</comment>
<name>A0A367E6G2_9ACTN</name>
<keyword evidence="8" id="KW-0808">Transferase</keyword>
<keyword evidence="4" id="KW-0046">Antibiotic resistance</keyword>
<dbReference type="EMBL" id="QOIM01000057">
    <property type="protein sequence ID" value="RCG13372.1"/>
    <property type="molecule type" value="Genomic_DNA"/>
</dbReference>
<comment type="caution">
    <text evidence="8">The sequence shown here is derived from an EMBL/GenBank/DDBJ whole genome shotgun (WGS) entry which is preliminary data.</text>
</comment>
<dbReference type="RefSeq" id="WP_114019441.1">
    <property type="nucleotide sequence ID" value="NZ_QOIM01000057.1"/>
</dbReference>
<organism evidence="8 9">
    <name type="scientific">Streptomyces reniochalinae</name>
    <dbReference type="NCBI Taxonomy" id="2250578"/>
    <lineage>
        <taxon>Bacteria</taxon>
        <taxon>Bacillati</taxon>
        <taxon>Actinomycetota</taxon>
        <taxon>Actinomycetes</taxon>
        <taxon>Kitasatosporales</taxon>
        <taxon>Streptomycetaceae</taxon>
        <taxon>Streptomyces</taxon>
    </lineage>
</organism>
<dbReference type="UniPathway" id="UPA00011"/>
<protein>
    <recommendedName>
        <fullName evidence="3">Lysine N-acyltransferase MbtK</fullName>
    </recommendedName>
    <alternativeName>
        <fullName evidence="5">Mycobactin synthase protein K</fullName>
    </alternativeName>
</protein>
<dbReference type="InterPro" id="IPR016181">
    <property type="entry name" value="Acyl_CoA_acyltransferase"/>
</dbReference>
<dbReference type="Proteomes" id="UP000253507">
    <property type="component" value="Unassembled WGS sequence"/>
</dbReference>
<dbReference type="InterPro" id="IPR019432">
    <property type="entry name" value="Acyltransferase_MbtK/IucB-like"/>
</dbReference>
<dbReference type="GO" id="GO:0019290">
    <property type="term" value="P:siderophore biosynthetic process"/>
    <property type="evidence" value="ECO:0007669"/>
    <property type="project" value="InterPro"/>
</dbReference>
<proteinExistence type="predicted"/>
<evidence type="ECO:0000313" key="8">
    <source>
        <dbReference type="EMBL" id="RCG13372.1"/>
    </source>
</evidence>
<feature type="region of interest" description="Disordered" evidence="6">
    <location>
        <begin position="1"/>
        <end position="51"/>
    </location>
</feature>
<accession>A0A367E6G2</accession>
<sequence>MPHPQPGSAPLAGTPCAGGDPGADTVGVAETGSPSSDEDPVSLSGPDAEDTLDLELPHEWPELIAQRAAYDRELALGRAYPRDGARADEGAHVHEGAHVRARAHASGGVDAHDGVGTHDPAQIVPRAATARRGTGAPSGDDLLDAPARWPAAGTGAGRFQLVPVRLPRDLPLICAWMNDPAVAAFWELAGPEDVTEAHLRPQLEGDGRSVPCLGVLDGTPMSYWELYRADLDPLARHCRTRPHDTGLHLLVGGVAHRGKGLGTVLLRTVADLVLAQRPRCARVLAEPDVRNVASVAAFLGAGFRYSDEVQLPTKRAALMVRDRALRHVL</sequence>
<evidence type="ECO:0000256" key="6">
    <source>
        <dbReference type="SAM" id="MobiDB-lite"/>
    </source>
</evidence>
<evidence type="ECO:0000256" key="5">
    <source>
        <dbReference type="ARBA" id="ARBA00031122"/>
    </source>
</evidence>
<dbReference type="Gene3D" id="3.40.630.30">
    <property type="match status" value="1"/>
</dbReference>
<dbReference type="GO" id="GO:0046677">
    <property type="term" value="P:response to antibiotic"/>
    <property type="evidence" value="ECO:0007669"/>
    <property type="project" value="UniProtKB-KW"/>
</dbReference>
<feature type="domain" description="N-acetyltransferase" evidence="7">
    <location>
        <begin position="159"/>
        <end position="324"/>
    </location>
</feature>
<reference evidence="8 9" key="1">
    <citation type="submission" date="2018-06" db="EMBL/GenBank/DDBJ databases">
        <title>Streptomyces reniochalinae sp. nov. and Streptomyces diacarnus sp. nov. from marine sponges.</title>
        <authorList>
            <person name="Li L."/>
        </authorList>
    </citation>
    <scope>NUCLEOTIDE SEQUENCE [LARGE SCALE GENOMIC DNA]</scope>
    <source>
        <strain evidence="8 9">LHW50302</strain>
    </source>
</reference>
<evidence type="ECO:0000313" key="9">
    <source>
        <dbReference type="Proteomes" id="UP000253507"/>
    </source>
</evidence>
<dbReference type="PROSITE" id="PS51186">
    <property type="entry name" value="GNAT"/>
    <property type="match status" value="1"/>
</dbReference>
<dbReference type="SUPFAM" id="SSF55729">
    <property type="entry name" value="Acyl-CoA N-acyltransferases (Nat)"/>
    <property type="match status" value="1"/>
</dbReference>
<dbReference type="PANTHER" id="PTHR31438:SF1">
    <property type="entry name" value="LYSINE N-ACYLTRANSFERASE C17G9.06C-RELATED"/>
    <property type="match status" value="1"/>
</dbReference>
<dbReference type="PANTHER" id="PTHR31438">
    <property type="entry name" value="LYSINE N-ACYLTRANSFERASE C17G9.06C-RELATED"/>
    <property type="match status" value="1"/>
</dbReference>
<dbReference type="SMART" id="SM01006">
    <property type="entry name" value="AlcB"/>
    <property type="match status" value="1"/>
</dbReference>
<evidence type="ECO:0000256" key="1">
    <source>
        <dbReference type="ARBA" id="ARBA00003818"/>
    </source>
</evidence>
<dbReference type="AlphaFoldDB" id="A0A367E6G2"/>
<comment type="function">
    <text evidence="1">Acyltransferase required for the direct transfer of medium- to long-chain fatty acyl moieties from a carrier protein (MbtL) on to the epsilon-amino group of lysine residue in the mycobactin core.</text>
</comment>
<gene>
    <name evidence="8" type="ORF">DQ392_33355</name>
</gene>
<dbReference type="Pfam" id="PF13523">
    <property type="entry name" value="Acetyltransf_8"/>
    <property type="match status" value="1"/>
</dbReference>